<evidence type="ECO:0000256" key="1">
    <source>
        <dbReference type="PROSITE-ProRule" id="PRU00042"/>
    </source>
</evidence>
<evidence type="ECO:0000313" key="8">
    <source>
        <dbReference type="RefSeq" id="XP_022243377.1"/>
    </source>
</evidence>
<organism evidence="5 6">
    <name type="scientific">Limulus polyphemus</name>
    <name type="common">Atlantic horseshoe crab</name>
    <dbReference type="NCBI Taxonomy" id="6850"/>
    <lineage>
        <taxon>Eukaryota</taxon>
        <taxon>Metazoa</taxon>
        <taxon>Ecdysozoa</taxon>
        <taxon>Arthropoda</taxon>
        <taxon>Chelicerata</taxon>
        <taxon>Merostomata</taxon>
        <taxon>Xiphosura</taxon>
        <taxon>Limulidae</taxon>
        <taxon>Limulus</taxon>
    </lineage>
</organism>
<evidence type="ECO:0000259" key="4">
    <source>
        <dbReference type="PROSITE" id="PS50157"/>
    </source>
</evidence>
<dbReference type="GeneID" id="106460864"/>
<keyword evidence="2" id="KW-0175">Coiled coil</keyword>
<evidence type="ECO:0000313" key="7">
    <source>
        <dbReference type="RefSeq" id="XP_022243376.1"/>
    </source>
</evidence>
<feature type="domain" description="C2H2-type" evidence="4">
    <location>
        <begin position="74"/>
        <end position="105"/>
    </location>
</feature>
<feature type="compositionally biased region" description="Basic and acidic residues" evidence="3">
    <location>
        <begin position="185"/>
        <end position="203"/>
    </location>
</feature>
<feature type="domain" description="C2H2-type" evidence="4">
    <location>
        <begin position="331"/>
        <end position="359"/>
    </location>
</feature>
<dbReference type="RefSeq" id="XP_013776064.1">
    <property type="nucleotide sequence ID" value="XM_013920610.2"/>
</dbReference>
<feature type="coiled-coil region" evidence="2">
    <location>
        <begin position="347"/>
        <end position="374"/>
    </location>
</feature>
<dbReference type="Pfam" id="PF00096">
    <property type="entry name" value="zf-C2H2"/>
    <property type="match status" value="1"/>
</dbReference>
<feature type="compositionally biased region" description="Polar residues" evidence="3">
    <location>
        <begin position="714"/>
        <end position="724"/>
    </location>
</feature>
<dbReference type="Proteomes" id="UP000694941">
    <property type="component" value="Unplaced"/>
</dbReference>
<evidence type="ECO:0000313" key="9">
    <source>
        <dbReference type="RefSeq" id="XP_022243378.1"/>
    </source>
</evidence>
<dbReference type="PROSITE" id="PS50157">
    <property type="entry name" value="ZINC_FINGER_C2H2_2"/>
    <property type="match status" value="3"/>
</dbReference>
<dbReference type="PROSITE" id="PS00028">
    <property type="entry name" value="ZINC_FINGER_C2H2_1"/>
    <property type="match status" value="3"/>
</dbReference>
<evidence type="ECO:0000256" key="2">
    <source>
        <dbReference type="SAM" id="Coils"/>
    </source>
</evidence>
<dbReference type="RefSeq" id="XP_022243377.1">
    <property type="nucleotide sequence ID" value="XM_022387669.1"/>
</dbReference>
<dbReference type="SUPFAM" id="SSF57667">
    <property type="entry name" value="beta-beta-alpha zinc fingers"/>
    <property type="match status" value="2"/>
</dbReference>
<feature type="region of interest" description="Disordered" evidence="3">
    <location>
        <begin position="1"/>
        <end position="29"/>
    </location>
</feature>
<dbReference type="RefSeq" id="XP_022243378.1">
    <property type="nucleotide sequence ID" value="XM_022387670.1"/>
</dbReference>
<dbReference type="Gene3D" id="3.30.160.60">
    <property type="entry name" value="Classic Zinc Finger"/>
    <property type="match status" value="2"/>
</dbReference>
<feature type="region of interest" description="Disordered" evidence="3">
    <location>
        <begin position="176"/>
        <end position="203"/>
    </location>
</feature>
<dbReference type="SMART" id="SM00355">
    <property type="entry name" value="ZnF_C2H2"/>
    <property type="match status" value="6"/>
</dbReference>
<dbReference type="InterPro" id="IPR013087">
    <property type="entry name" value="Znf_C2H2_type"/>
</dbReference>
<keyword evidence="1" id="KW-0862">Zinc</keyword>
<keyword evidence="1" id="KW-0863">Zinc-finger</keyword>
<keyword evidence="1" id="KW-0479">Metal-binding</keyword>
<feature type="region of interest" description="Disordered" evidence="3">
    <location>
        <begin position="714"/>
        <end position="739"/>
    </location>
</feature>
<dbReference type="InterPro" id="IPR039149">
    <property type="entry name" value="ZNF800"/>
</dbReference>
<dbReference type="PANTHER" id="PTHR21020:SF0">
    <property type="entry name" value="ZINC FINGER PROTEIN 800"/>
    <property type="match status" value="1"/>
</dbReference>
<sequence length="739" mass="84160">MEKKVQGKNPIKNTGNSQESTNNNTSSNFEELDHSLLQTPLNLGTKDIRQILHCLQSGTREVRDIILNECSIIYECKVCRNMFRSLANLLAHKRFYCKKHLCESMVLLFENPPEEVITVQPESPKEEEQNKNYPDMACKPEDINSNDQVIDTCVEPIIQLSVPKIYTPTKEAAKSIGGVVSPGPGKDHTSSHQEHTSKEKELPMTESSVYLQPIFGNSNAMMQTIKPLETLDNKNSEKLENISEEREMPTKEEDTVVIPDVLPHESTAKEKNHVECFVSPTHSSSRAKQLANRTDCDIQTLTCLRCETHYASISTLYYHMTRIHAEKRIVYPCMFCNSTFVQIWGLTRHLTHNHQKTKAQLKELKKQVKCYSYEETRNRNFQDGKKRKELDSSENTNNINNKLQLHTCYKCGRKFMRKSSQLSHELYCSNQFRSVGDKIEQQIKPSTGISVTPNVISRPKRVAEKKVPEDFVNSQTLFRRGWKHDKKSPSKMTQVNNEPFQNAQKFIDIKNVFCKKCHRRFSSVSNLKRHVAVHAGVRRFKCKLCSYQSYTKSDCRIHIQRMHSKPNSTQDVLEKLIIDLPVNTPVTQTALTKIEEPETSPKKLEDSKQTNLDVELWDQLQIFDNTKPVPSLHTPEKTKEHCVIRLRGCSSSSSLTSSNSSPENISVYRLASSASTVIHSSSSKPLSNLCDSLSTLVTRSGIYKKKYTVSIPSNANFKNNSKPSDNSESKKAPTSVIVT</sequence>
<feature type="domain" description="C2H2-type" evidence="4">
    <location>
        <begin position="512"/>
        <end position="539"/>
    </location>
</feature>
<gene>
    <name evidence="6 7 8 9" type="primary">LOC106460864</name>
</gene>
<keyword evidence="5" id="KW-1185">Reference proteome</keyword>
<name>A0ABM1B6Z9_LIMPO</name>
<dbReference type="PANTHER" id="PTHR21020">
    <property type="entry name" value="ZINC FINGER PROTEIN 800"/>
    <property type="match status" value="1"/>
</dbReference>
<reference evidence="6 7" key="1">
    <citation type="submission" date="2025-05" db="UniProtKB">
        <authorList>
            <consortium name="RefSeq"/>
        </authorList>
    </citation>
    <scope>IDENTIFICATION</scope>
    <source>
        <tissue evidence="6 7">Muscle</tissue>
    </source>
</reference>
<evidence type="ECO:0000313" key="6">
    <source>
        <dbReference type="RefSeq" id="XP_013776064.1"/>
    </source>
</evidence>
<accession>A0ABM1B6Z9</accession>
<evidence type="ECO:0000256" key="3">
    <source>
        <dbReference type="SAM" id="MobiDB-lite"/>
    </source>
</evidence>
<proteinExistence type="predicted"/>
<evidence type="ECO:0000313" key="5">
    <source>
        <dbReference type="Proteomes" id="UP000694941"/>
    </source>
</evidence>
<dbReference type="InterPro" id="IPR036236">
    <property type="entry name" value="Znf_C2H2_sf"/>
</dbReference>
<dbReference type="RefSeq" id="XP_022243376.1">
    <property type="nucleotide sequence ID" value="XM_022387668.1"/>
</dbReference>
<protein>
    <submittedName>
        <fullName evidence="6 7">Zinc finger protein Xfin-like</fullName>
    </submittedName>
</protein>
<feature type="compositionally biased region" description="Low complexity" evidence="3">
    <location>
        <begin position="13"/>
        <end position="29"/>
    </location>
</feature>